<proteinExistence type="predicted"/>
<accession>A0AA49GJK8</accession>
<reference evidence="1" key="2">
    <citation type="journal article" date="2024" name="Antonie Van Leeuwenhoek">
        <title>Roseihalotalea indica gen. nov., sp. nov., a halophilic Bacteroidetes from mesopelagic Southwest Indian Ocean with higher carbohydrate metabolic potential.</title>
        <authorList>
            <person name="Chen B."/>
            <person name="Zhang M."/>
            <person name="Lin D."/>
            <person name="Ye J."/>
            <person name="Tang K."/>
        </authorList>
    </citation>
    <scope>NUCLEOTIDE SEQUENCE</scope>
    <source>
        <strain evidence="1">TK19036</strain>
    </source>
</reference>
<dbReference type="InterPro" id="IPR021323">
    <property type="entry name" value="DUF2927"/>
</dbReference>
<protein>
    <submittedName>
        <fullName evidence="1">DUF2927 domain-containing protein</fullName>
    </submittedName>
</protein>
<dbReference type="AlphaFoldDB" id="A0AA49GJK8"/>
<reference evidence="1" key="1">
    <citation type="journal article" date="2023" name="Comput. Struct. Biotechnol. J.">
        <title>Discovery of a novel marine Bacteroidetes with a rich repertoire of carbohydrate-active enzymes.</title>
        <authorList>
            <person name="Chen B."/>
            <person name="Liu G."/>
            <person name="Chen Q."/>
            <person name="Wang H."/>
            <person name="Liu L."/>
            <person name="Tang K."/>
        </authorList>
    </citation>
    <scope>NUCLEOTIDE SEQUENCE</scope>
    <source>
        <strain evidence="1">TK19036</strain>
    </source>
</reference>
<dbReference type="Pfam" id="PF11150">
    <property type="entry name" value="DUF2927"/>
    <property type="match status" value="1"/>
</dbReference>
<sequence>MFYFFNYTCSYNSPLLNRALIWALLIFGISACEQEDDLIVPPPEEEPKVLTDEHEYFLKISLESELEDNPERVKKWRDDMRIYVVDTTYTELMDELDGVMAEINALSGGITLQRVSTQDESNYLIYFGDRRTYTRKYEPSASPLVEDNYGVFWIYWDDEYQIYQGSMYVDMERTQETNCQKHLLREELTQSLGLMQDSDDYPTSIFYQQWTCLPRYADIDKQLIRWQLSPDIEAGMRRDDLLALWGF</sequence>
<organism evidence="1">
    <name type="scientific">Roseihalotalea indica</name>
    <dbReference type="NCBI Taxonomy" id="2867963"/>
    <lineage>
        <taxon>Bacteria</taxon>
        <taxon>Pseudomonadati</taxon>
        <taxon>Bacteroidota</taxon>
        <taxon>Cytophagia</taxon>
        <taxon>Cytophagales</taxon>
        <taxon>Catalimonadaceae</taxon>
        <taxon>Roseihalotalea</taxon>
    </lineage>
</organism>
<name>A0AA49GJK8_9BACT</name>
<dbReference type="EMBL" id="CP120682">
    <property type="protein sequence ID" value="WKN34881.1"/>
    <property type="molecule type" value="Genomic_DNA"/>
</dbReference>
<evidence type="ECO:0000313" key="1">
    <source>
        <dbReference type="EMBL" id="WKN34881.1"/>
    </source>
</evidence>
<gene>
    <name evidence="1" type="ORF">K4G66_21130</name>
</gene>